<protein>
    <submittedName>
        <fullName evidence="3">Uncharacterized protein</fullName>
    </submittedName>
</protein>
<sequence length="451" mass="49558">MVLEEAAASSDSFQYNNDSFPSDPDRYESMGSTDSTRGSGEWMRIPQKGIQDANQETPVYINLNNLPRRFALINAGDHPDFVIKGIQQQCFFVAQTLQRPITQPEADALAYHFAKSLRMASYGSPIGTAIAVALAYRGRKTYRFPGWTPFKEGSRFSKDRFGPLFTGYRARIAWQGTRFWAYGMVGAVLGQIFFGSYALSVSLAGRAMDPRLKSFNEALREKQKSGLGAQVGRRAEDESAGPRGMETYDMARQRRSAQGTGINRKGREQKEEKNWDDASPTGSMSFDEEVAYGAEQSGFMSEQEVQRQADARMSTSSDRSSPQETGRPTNNPRTSQSSRASRENTESKQPSSGSGGAWDRLRQEAMSSSSSQRSPSTSSRGMTPSNSAGARAPGRGREDASSGDSFSFSSDDADRQLAKGEAQREFDARLERERTGGDFVAGGGGGRRKWT</sequence>
<feature type="transmembrane region" description="Helical" evidence="2">
    <location>
        <begin position="179"/>
        <end position="204"/>
    </location>
</feature>
<evidence type="ECO:0000256" key="1">
    <source>
        <dbReference type="SAM" id="MobiDB-lite"/>
    </source>
</evidence>
<evidence type="ECO:0000313" key="4">
    <source>
        <dbReference type="Proteomes" id="UP001274830"/>
    </source>
</evidence>
<comment type="caution">
    <text evidence="3">The sequence shown here is derived from an EMBL/GenBank/DDBJ whole genome shotgun (WGS) entry which is preliminary data.</text>
</comment>
<feature type="compositionally biased region" description="Polar residues" evidence="1">
    <location>
        <begin position="9"/>
        <end position="20"/>
    </location>
</feature>
<feature type="compositionally biased region" description="Basic and acidic residues" evidence="1">
    <location>
        <begin position="412"/>
        <end position="436"/>
    </location>
</feature>
<dbReference type="AlphaFoldDB" id="A0AAE0WUS5"/>
<dbReference type="Proteomes" id="UP001274830">
    <property type="component" value="Unassembled WGS sequence"/>
</dbReference>
<feature type="region of interest" description="Disordered" evidence="1">
    <location>
        <begin position="1"/>
        <end position="42"/>
    </location>
</feature>
<evidence type="ECO:0000256" key="2">
    <source>
        <dbReference type="SAM" id="Phobius"/>
    </source>
</evidence>
<evidence type="ECO:0000313" key="3">
    <source>
        <dbReference type="EMBL" id="KAK3678217.1"/>
    </source>
</evidence>
<keyword evidence="4" id="KW-1185">Reference proteome</keyword>
<feature type="compositionally biased region" description="Low complexity" evidence="1">
    <location>
        <begin position="367"/>
        <end position="379"/>
    </location>
</feature>
<dbReference type="EMBL" id="JAUTXT010000005">
    <property type="protein sequence ID" value="KAK3678217.1"/>
    <property type="molecule type" value="Genomic_DNA"/>
</dbReference>
<gene>
    <name evidence="3" type="ORF">LTR78_002313</name>
</gene>
<feature type="compositionally biased region" description="Polar residues" evidence="1">
    <location>
        <begin position="313"/>
        <end position="339"/>
    </location>
</feature>
<accession>A0AAE0WUS5</accession>
<reference evidence="3" key="1">
    <citation type="submission" date="2023-07" db="EMBL/GenBank/DDBJ databases">
        <title>Black Yeasts Isolated from many extreme environments.</title>
        <authorList>
            <person name="Coleine C."/>
            <person name="Stajich J.E."/>
            <person name="Selbmann L."/>
        </authorList>
    </citation>
    <scope>NUCLEOTIDE SEQUENCE</scope>
    <source>
        <strain evidence="3">CCFEE 5485</strain>
    </source>
</reference>
<keyword evidence="2" id="KW-1133">Transmembrane helix</keyword>
<feature type="compositionally biased region" description="Basic and acidic residues" evidence="1">
    <location>
        <begin position="265"/>
        <end position="276"/>
    </location>
</feature>
<keyword evidence="2" id="KW-0812">Transmembrane</keyword>
<feature type="region of interest" description="Disordered" evidence="1">
    <location>
        <begin position="223"/>
        <end position="285"/>
    </location>
</feature>
<organism evidence="3 4">
    <name type="scientific">Recurvomyces mirabilis</name>
    <dbReference type="NCBI Taxonomy" id="574656"/>
    <lineage>
        <taxon>Eukaryota</taxon>
        <taxon>Fungi</taxon>
        <taxon>Dikarya</taxon>
        <taxon>Ascomycota</taxon>
        <taxon>Pezizomycotina</taxon>
        <taxon>Dothideomycetes</taxon>
        <taxon>Dothideomycetidae</taxon>
        <taxon>Mycosphaerellales</taxon>
        <taxon>Teratosphaeriaceae</taxon>
        <taxon>Recurvomyces</taxon>
    </lineage>
</organism>
<feature type="region of interest" description="Disordered" evidence="1">
    <location>
        <begin position="298"/>
        <end position="451"/>
    </location>
</feature>
<proteinExistence type="predicted"/>
<name>A0AAE0WUS5_9PEZI</name>
<keyword evidence="2" id="KW-0472">Membrane</keyword>